<accession>A0ABQ4IYD6</accession>
<reference evidence="2 3" key="1">
    <citation type="submission" date="2021-01" db="EMBL/GenBank/DDBJ databases">
        <title>Whole genome shotgun sequence of Verrucosispora lutea NBRC 106530.</title>
        <authorList>
            <person name="Komaki H."/>
            <person name="Tamura T."/>
        </authorList>
    </citation>
    <scope>NUCLEOTIDE SEQUENCE [LARGE SCALE GENOMIC DNA]</scope>
    <source>
        <strain evidence="2 3">NBRC 106530</strain>
    </source>
</reference>
<protein>
    <submittedName>
        <fullName evidence="2">DUF397 domain-containing protein</fullName>
    </submittedName>
</protein>
<evidence type="ECO:0000259" key="1">
    <source>
        <dbReference type="Pfam" id="PF04149"/>
    </source>
</evidence>
<dbReference type="Pfam" id="PF04149">
    <property type="entry name" value="DUF397"/>
    <property type="match status" value="1"/>
</dbReference>
<name>A0ABQ4IYD6_9ACTN</name>
<organism evidence="2 3">
    <name type="scientific">Micromonospora lutea</name>
    <dbReference type="NCBI Taxonomy" id="419825"/>
    <lineage>
        <taxon>Bacteria</taxon>
        <taxon>Bacillati</taxon>
        <taxon>Actinomycetota</taxon>
        <taxon>Actinomycetes</taxon>
        <taxon>Micromonosporales</taxon>
        <taxon>Micromonosporaceae</taxon>
        <taxon>Micromonospora</taxon>
    </lineage>
</organism>
<evidence type="ECO:0000313" key="2">
    <source>
        <dbReference type="EMBL" id="GIJ22791.1"/>
    </source>
</evidence>
<keyword evidence="3" id="KW-1185">Reference proteome</keyword>
<evidence type="ECO:0000313" key="3">
    <source>
        <dbReference type="Proteomes" id="UP000643165"/>
    </source>
</evidence>
<comment type="caution">
    <text evidence="2">The sequence shown here is derived from an EMBL/GenBank/DDBJ whole genome shotgun (WGS) entry which is preliminary data.</text>
</comment>
<dbReference type="EMBL" id="BOPB01000016">
    <property type="protein sequence ID" value="GIJ22791.1"/>
    <property type="molecule type" value="Genomic_DNA"/>
</dbReference>
<feature type="domain" description="DUF397" evidence="1">
    <location>
        <begin position="14"/>
        <end position="66"/>
    </location>
</feature>
<dbReference type="InterPro" id="IPR007278">
    <property type="entry name" value="DUF397"/>
</dbReference>
<proteinExistence type="predicted"/>
<sequence>MTARVDEVSTARVTWRKSTRSNGSGNCVEVANDFAGSVGLRDSKDPNGPVLAFNPTAWATFVSGLKRETLRY</sequence>
<gene>
    <name evidence="2" type="ORF">Vlu01_34150</name>
</gene>
<dbReference type="Proteomes" id="UP000643165">
    <property type="component" value="Unassembled WGS sequence"/>
</dbReference>